<dbReference type="EMBL" id="UINC01189525">
    <property type="protein sequence ID" value="SVE03255.1"/>
    <property type="molecule type" value="Genomic_DNA"/>
</dbReference>
<sequence length="52" mass="5809">MQWGDTNFVISSWVVQLYEVLMASINQTYIYVGLGSEGGQEGHGLYRRPISG</sequence>
<accession>A0A383A7R4</accession>
<organism evidence="1">
    <name type="scientific">marine metagenome</name>
    <dbReference type="NCBI Taxonomy" id="408172"/>
    <lineage>
        <taxon>unclassified sequences</taxon>
        <taxon>metagenomes</taxon>
        <taxon>ecological metagenomes</taxon>
    </lineage>
</organism>
<dbReference type="AlphaFoldDB" id="A0A383A7R4"/>
<feature type="non-terminal residue" evidence="1">
    <location>
        <position position="52"/>
    </location>
</feature>
<gene>
    <name evidence="1" type="ORF">METZ01_LOCUS456109</name>
</gene>
<protein>
    <submittedName>
        <fullName evidence="1">Uncharacterized protein</fullName>
    </submittedName>
</protein>
<reference evidence="1" key="1">
    <citation type="submission" date="2018-05" db="EMBL/GenBank/DDBJ databases">
        <authorList>
            <person name="Lanie J.A."/>
            <person name="Ng W.-L."/>
            <person name="Kazmierczak K.M."/>
            <person name="Andrzejewski T.M."/>
            <person name="Davidsen T.M."/>
            <person name="Wayne K.J."/>
            <person name="Tettelin H."/>
            <person name="Glass J.I."/>
            <person name="Rusch D."/>
            <person name="Podicherti R."/>
            <person name="Tsui H.-C.T."/>
            <person name="Winkler M.E."/>
        </authorList>
    </citation>
    <scope>NUCLEOTIDE SEQUENCE</scope>
</reference>
<evidence type="ECO:0000313" key="1">
    <source>
        <dbReference type="EMBL" id="SVE03255.1"/>
    </source>
</evidence>
<proteinExistence type="predicted"/>
<name>A0A383A7R4_9ZZZZ</name>